<dbReference type="EMBL" id="KN837167">
    <property type="protein sequence ID" value="KIJ37665.1"/>
    <property type="molecule type" value="Genomic_DNA"/>
</dbReference>
<evidence type="ECO:0000313" key="1">
    <source>
        <dbReference type="EMBL" id="KIJ37665.1"/>
    </source>
</evidence>
<reference evidence="1 2" key="1">
    <citation type="submission" date="2014-06" db="EMBL/GenBank/DDBJ databases">
        <title>Evolutionary Origins and Diversification of the Mycorrhizal Mutualists.</title>
        <authorList>
            <consortium name="DOE Joint Genome Institute"/>
            <consortium name="Mycorrhizal Genomics Consortium"/>
            <person name="Kohler A."/>
            <person name="Kuo A."/>
            <person name="Nagy L.G."/>
            <person name="Floudas D."/>
            <person name="Copeland A."/>
            <person name="Barry K.W."/>
            <person name="Cichocki N."/>
            <person name="Veneault-Fourrey C."/>
            <person name="LaButti K."/>
            <person name="Lindquist E.A."/>
            <person name="Lipzen A."/>
            <person name="Lundell T."/>
            <person name="Morin E."/>
            <person name="Murat C."/>
            <person name="Riley R."/>
            <person name="Ohm R."/>
            <person name="Sun H."/>
            <person name="Tunlid A."/>
            <person name="Henrissat B."/>
            <person name="Grigoriev I.V."/>
            <person name="Hibbett D.S."/>
            <person name="Martin F."/>
        </authorList>
    </citation>
    <scope>NUCLEOTIDE SEQUENCE [LARGE SCALE GENOMIC DNA]</scope>
    <source>
        <strain evidence="1 2">SS14</strain>
    </source>
</reference>
<proteinExistence type="predicted"/>
<keyword evidence="2" id="KW-1185">Reference proteome</keyword>
<dbReference type="AlphaFoldDB" id="A0A0C9VJ75"/>
<protein>
    <submittedName>
        <fullName evidence="1">Uncharacterized protein</fullName>
    </submittedName>
</protein>
<accession>A0A0C9VJ75</accession>
<gene>
    <name evidence="1" type="ORF">M422DRAFT_33586</name>
</gene>
<organism evidence="1 2">
    <name type="scientific">Sphaerobolus stellatus (strain SS14)</name>
    <dbReference type="NCBI Taxonomy" id="990650"/>
    <lineage>
        <taxon>Eukaryota</taxon>
        <taxon>Fungi</taxon>
        <taxon>Dikarya</taxon>
        <taxon>Basidiomycota</taxon>
        <taxon>Agaricomycotina</taxon>
        <taxon>Agaricomycetes</taxon>
        <taxon>Phallomycetidae</taxon>
        <taxon>Geastrales</taxon>
        <taxon>Sphaerobolaceae</taxon>
        <taxon>Sphaerobolus</taxon>
    </lineage>
</organism>
<evidence type="ECO:0000313" key="2">
    <source>
        <dbReference type="Proteomes" id="UP000054279"/>
    </source>
</evidence>
<name>A0A0C9VJ75_SPHS4</name>
<dbReference type="HOGENOM" id="CLU_1797697_0_0_1"/>
<dbReference type="Proteomes" id="UP000054279">
    <property type="component" value="Unassembled WGS sequence"/>
</dbReference>
<sequence>MTSPQRRRATSHLQPSPLPQRIRSVYTETTTNRWTSLRRQHQTHLFEPRCRDHACASPTHIDSSFNRLGIIALLLVRETPVQTLASTHHSRDPLAHPHSTGNGLWEPSALEQYHRSESSVQPLPILRRKKQWSSSHGIAIGVYE</sequence>